<evidence type="ECO:0000256" key="1">
    <source>
        <dbReference type="ARBA" id="ARBA00023054"/>
    </source>
</evidence>
<dbReference type="PANTHER" id="PTHR31342">
    <property type="entry name" value="PROTEIN CHUP1, CHLOROPLASTIC"/>
    <property type="match status" value="1"/>
</dbReference>
<dbReference type="InParanoid" id="A0A1D6LL54"/>
<dbReference type="InterPro" id="IPR040265">
    <property type="entry name" value="CHUP1/IPGA1-like"/>
</dbReference>
<protein>
    <submittedName>
        <fullName evidence="3">Uncharacterized protein</fullName>
    </submittedName>
</protein>
<keyword evidence="1" id="KW-0175">Coiled coil</keyword>
<feature type="region of interest" description="Disordered" evidence="2">
    <location>
        <begin position="13"/>
        <end position="42"/>
    </location>
</feature>
<sequence>MVTGWVKAAMGFQRSPKSQVPEAASPSRAPTSGSVSTAGSTPSKASALARSFGAYFPRSSAQVRPAARAPPQVAELLRTIEQLQERESRLHVELLEQKILKEIVTIVPFLEAELAAKKAELQVAKCASSSAGIYSAVVRARQTNATSASKVVALPPPLPRCAERLFLIAATWPGPKVKVRMTMSPGGENDDDGGTGSYSR</sequence>
<dbReference type="SMR" id="A0A1D6LL54"/>
<feature type="compositionally biased region" description="Polar residues" evidence="2">
    <location>
        <begin position="28"/>
        <end position="42"/>
    </location>
</feature>
<dbReference type="EMBL" id="CM000782">
    <property type="protein sequence ID" value="AQK80418.1"/>
    <property type="molecule type" value="Genomic_DNA"/>
</dbReference>
<evidence type="ECO:0000313" key="3">
    <source>
        <dbReference type="EMBL" id="AQK80418.1"/>
    </source>
</evidence>
<accession>A0A1D6LL54</accession>
<dbReference type="AlphaFoldDB" id="A0A1D6LL54"/>
<name>A0A1D6LL54_MAIZE</name>
<evidence type="ECO:0000256" key="2">
    <source>
        <dbReference type="SAM" id="MobiDB-lite"/>
    </source>
</evidence>
<gene>
    <name evidence="3" type="ORF">ZEAMMB73_Zm00001d036184</name>
</gene>
<reference evidence="3" key="1">
    <citation type="submission" date="2015-12" db="EMBL/GenBank/DDBJ databases">
        <title>Update maize B73 reference genome by single molecule sequencing technologies.</title>
        <authorList>
            <consortium name="Maize Genome Sequencing Project"/>
            <person name="Ware D."/>
        </authorList>
    </citation>
    <scope>NUCLEOTIDE SEQUENCE</scope>
    <source>
        <tissue evidence="3">Seedling</tissue>
    </source>
</reference>
<proteinExistence type="predicted"/>
<organism evidence="3">
    <name type="scientific">Zea mays</name>
    <name type="common">Maize</name>
    <dbReference type="NCBI Taxonomy" id="4577"/>
    <lineage>
        <taxon>Eukaryota</taxon>
        <taxon>Viridiplantae</taxon>
        <taxon>Streptophyta</taxon>
        <taxon>Embryophyta</taxon>
        <taxon>Tracheophyta</taxon>
        <taxon>Spermatophyta</taxon>
        <taxon>Magnoliopsida</taxon>
        <taxon>Liliopsida</taxon>
        <taxon>Poales</taxon>
        <taxon>Poaceae</taxon>
        <taxon>PACMAD clade</taxon>
        <taxon>Panicoideae</taxon>
        <taxon>Andropogonodae</taxon>
        <taxon>Andropogoneae</taxon>
        <taxon>Tripsacinae</taxon>
        <taxon>Zea</taxon>
    </lineage>
</organism>
<dbReference type="PANTHER" id="PTHR31342:SF18">
    <property type="entry name" value="OS01G0651932 PROTEIN"/>
    <property type="match status" value="1"/>
</dbReference>